<proteinExistence type="predicted"/>
<dbReference type="Proteomes" id="UP001501251">
    <property type="component" value="Unassembled WGS sequence"/>
</dbReference>
<feature type="signal peptide" evidence="1">
    <location>
        <begin position="1"/>
        <end position="25"/>
    </location>
</feature>
<organism evidence="2 3">
    <name type="scientific">Streptosporangium oxazolinicum</name>
    <dbReference type="NCBI Taxonomy" id="909287"/>
    <lineage>
        <taxon>Bacteria</taxon>
        <taxon>Bacillati</taxon>
        <taxon>Actinomycetota</taxon>
        <taxon>Actinomycetes</taxon>
        <taxon>Streptosporangiales</taxon>
        <taxon>Streptosporangiaceae</taxon>
        <taxon>Streptosporangium</taxon>
    </lineage>
</organism>
<accession>A0ABP8AWQ3</accession>
<dbReference type="RefSeq" id="WP_344918733.1">
    <property type="nucleotide sequence ID" value="NZ_BAABAQ010000005.1"/>
</dbReference>
<evidence type="ECO:0000256" key="1">
    <source>
        <dbReference type="SAM" id="SignalP"/>
    </source>
</evidence>
<protein>
    <submittedName>
        <fullName evidence="2">Uncharacterized protein</fullName>
    </submittedName>
</protein>
<reference evidence="3" key="1">
    <citation type="journal article" date="2019" name="Int. J. Syst. Evol. Microbiol.">
        <title>The Global Catalogue of Microorganisms (GCM) 10K type strain sequencing project: providing services to taxonomists for standard genome sequencing and annotation.</title>
        <authorList>
            <consortium name="The Broad Institute Genomics Platform"/>
            <consortium name="The Broad Institute Genome Sequencing Center for Infectious Disease"/>
            <person name="Wu L."/>
            <person name="Ma J."/>
        </authorList>
    </citation>
    <scope>NUCLEOTIDE SEQUENCE [LARGE SCALE GENOMIC DNA]</scope>
    <source>
        <strain evidence="3">JCM 17388</strain>
    </source>
</reference>
<keyword evidence="1" id="KW-0732">Signal</keyword>
<comment type="caution">
    <text evidence="2">The sequence shown here is derived from an EMBL/GenBank/DDBJ whole genome shotgun (WGS) entry which is preliminary data.</text>
</comment>
<gene>
    <name evidence="2" type="ORF">GCM10022252_32770</name>
</gene>
<evidence type="ECO:0000313" key="3">
    <source>
        <dbReference type="Proteomes" id="UP001501251"/>
    </source>
</evidence>
<dbReference type="EMBL" id="BAABAQ010000005">
    <property type="protein sequence ID" value="GAA4192028.1"/>
    <property type="molecule type" value="Genomic_DNA"/>
</dbReference>
<evidence type="ECO:0000313" key="2">
    <source>
        <dbReference type="EMBL" id="GAA4192028.1"/>
    </source>
</evidence>
<keyword evidence="3" id="KW-1185">Reference proteome</keyword>
<feature type="chain" id="PRO_5046534746" evidence="1">
    <location>
        <begin position="26"/>
        <end position="201"/>
    </location>
</feature>
<name>A0ABP8AWQ3_9ACTN</name>
<sequence length="201" mass="23167">MRFASRILLGAGTAALLVTATPAMANAETVTPVQTVAASTSATPVFADTWGPYYSGDKKAEAEGKVTVEKKSQKHWYWKKYSKIVKKCTWYKGEKKCKWVKQWFKKRAWKWENEYHYTVDTKLTNHKWWSKPRHFCAWETFKVVGFDGSTSYKSFKNCSKKPGFYSFSGEGAEHIYVKVSRGDHGRPHGYQSGWEHIYSHA</sequence>